<comment type="similarity">
    <text evidence="2 9">Belongs to the glutamine synthetase family.</text>
</comment>
<protein>
    <recommendedName>
        <fullName evidence="4">glutamine synthetase</fullName>
        <ecNumber evidence="4">6.3.1.2</ecNumber>
    </recommendedName>
</protein>
<gene>
    <name evidence="11" type="ORF">TRITD_2Bv1G234170</name>
</gene>
<keyword evidence="12" id="KW-1185">Reference proteome</keyword>
<comment type="subcellular location">
    <subcellularLocation>
        <location evidence="1">Cytoplasm</location>
    </subcellularLocation>
</comment>
<dbReference type="Proteomes" id="UP000324705">
    <property type="component" value="Chromosome 2B"/>
</dbReference>
<comment type="subunit">
    <text evidence="3">Homooctamer.</text>
</comment>
<reference evidence="11 12" key="1">
    <citation type="submission" date="2017-09" db="EMBL/GenBank/DDBJ databases">
        <authorList>
            <consortium name="International Durum Wheat Genome Sequencing Consortium (IDWGSC)"/>
            <person name="Milanesi L."/>
        </authorList>
    </citation>
    <scope>NUCLEOTIDE SEQUENCE [LARGE SCALE GENOMIC DNA]</scope>
    <source>
        <strain evidence="12">cv. Svevo</strain>
    </source>
</reference>
<dbReference type="InterPro" id="IPR050292">
    <property type="entry name" value="Glutamine_Synthetase"/>
</dbReference>
<dbReference type="InterPro" id="IPR008146">
    <property type="entry name" value="Gln_synth_cat_dom"/>
</dbReference>
<evidence type="ECO:0000256" key="5">
    <source>
        <dbReference type="ARBA" id="ARBA00022490"/>
    </source>
</evidence>
<proteinExistence type="inferred from homology"/>
<evidence type="ECO:0000256" key="4">
    <source>
        <dbReference type="ARBA" id="ARBA00012937"/>
    </source>
</evidence>
<evidence type="ECO:0000259" key="10">
    <source>
        <dbReference type="PROSITE" id="PS51987"/>
    </source>
</evidence>
<keyword evidence="8" id="KW-0067">ATP-binding</keyword>
<evidence type="ECO:0000256" key="2">
    <source>
        <dbReference type="ARBA" id="ARBA00009897"/>
    </source>
</evidence>
<dbReference type="GO" id="GO:0004356">
    <property type="term" value="F:glutamine synthetase activity"/>
    <property type="evidence" value="ECO:0007669"/>
    <property type="project" value="UniProtKB-EC"/>
</dbReference>
<dbReference type="PANTHER" id="PTHR20852">
    <property type="entry name" value="GLUTAMINE SYNTHETASE"/>
    <property type="match status" value="1"/>
</dbReference>
<dbReference type="Gene3D" id="3.30.590.10">
    <property type="entry name" value="Glutamine synthetase/guanido kinase, catalytic domain"/>
    <property type="match status" value="1"/>
</dbReference>
<dbReference type="PROSITE" id="PS51987">
    <property type="entry name" value="GS_CATALYTIC"/>
    <property type="match status" value="1"/>
</dbReference>
<dbReference type="EMBL" id="LT934114">
    <property type="protein sequence ID" value="VAH52822.1"/>
    <property type="molecule type" value="Genomic_DNA"/>
</dbReference>
<dbReference type="SUPFAM" id="SSF55931">
    <property type="entry name" value="Glutamine synthetase/guanido kinase"/>
    <property type="match status" value="1"/>
</dbReference>
<evidence type="ECO:0000256" key="1">
    <source>
        <dbReference type="ARBA" id="ARBA00004496"/>
    </source>
</evidence>
<evidence type="ECO:0000256" key="9">
    <source>
        <dbReference type="PROSITE-ProRule" id="PRU01331"/>
    </source>
</evidence>
<dbReference type="FunFam" id="3.30.590.10:FF:000011">
    <property type="entry name" value="Glutamine synthetase"/>
    <property type="match status" value="1"/>
</dbReference>
<dbReference type="GO" id="GO:0005737">
    <property type="term" value="C:cytoplasm"/>
    <property type="evidence" value="ECO:0007669"/>
    <property type="project" value="UniProtKB-SubCell"/>
</dbReference>
<dbReference type="SMART" id="SM01230">
    <property type="entry name" value="Gln-synt_C"/>
    <property type="match status" value="1"/>
</dbReference>
<keyword evidence="5" id="KW-0963">Cytoplasm</keyword>
<keyword evidence="6" id="KW-0436">Ligase</keyword>
<dbReference type="AlphaFoldDB" id="A0A9R1RSU4"/>
<sequence length="242" mass="26346">MFGIEQEYTLMQRDVNWPLGWPVGGYPGPQGPYYCAVGSDKSFGRDISDAHYKACLYAGIEISGTNGEVMPGSGSTRLDPALVLMQEITYGLQDTFSRESRSKLVSCSPLTGDWNGAGCHTNYSTLSMREDGGFDVIKKAILNLSLRHDLHIAAYGEGNERRLTGLHETASISDFSWGVANRGCSIRVGRETEAKGKGICDRRPASNMDPYTVTALLAETTILWEPTLEAEALAAKKLALKV</sequence>
<keyword evidence="7" id="KW-0547">Nucleotide-binding</keyword>
<evidence type="ECO:0000256" key="6">
    <source>
        <dbReference type="ARBA" id="ARBA00022598"/>
    </source>
</evidence>
<dbReference type="EC" id="6.3.1.2" evidence="4"/>
<accession>A0A9R1RSU4</accession>
<evidence type="ECO:0000313" key="12">
    <source>
        <dbReference type="Proteomes" id="UP000324705"/>
    </source>
</evidence>
<dbReference type="InterPro" id="IPR014746">
    <property type="entry name" value="Gln_synth/guanido_kin_cat_dom"/>
</dbReference>
<feature type="domain" description="GS catalytic" evidence="10">
    <location>
        <begin position="1"/>
        <end position="242"/>
    </location>
</feature>
<dbReference type="Gramene" id="TRITD2Bv1G234170.4">
    <property type="protein sequence ID" value="TRITD2Bv1G234170.4"/>
    <property type="gene ID" value="TRITD2Bv1G234170"/>
</dbReference>
<organism evidence="11 12">
    <name type="scientific">Triticum turgidum subsp. durum</name>
    <name type="common">Durum wheat</name>
    <name type="synonym">Triticum durum</name>
    <dbReference type="NCBI Taxonomy" id="4567"/>
    <lineage>
        <taxon>Eukaryota</taxon>
        <taxon>Viridiplantae</taxon>
        <taxon>Streptophyta</taxon>
        <taxon>Embryophyta</taxon>
        <taxon>Tracheophyta</taxon>
        <taxon>Spermatophyta</taxon>
        <taxon>Magnoliopsida</taxon>
        <taxon>Liliopsida</taxon>
        <taxon>Poales</taxon>
        <taxon>Poaceae</taxon>
        <taxon>BOP clade</taxon>
        <taxon>Pooideae</taxon>
        <taxon>Triticodae</taxon>
        <taxon>Triticeae</taxon>
        <taxon>Triticinae</taxon>
        <taxon>Triticum</taxon>
    </lineage>
</organism>
<evidence type="ECO:0000256" key="8">
    <source>
        <dbReference type="ARBA" id="ARBA00022840"/>
    </source>
</evidence>
<evidence type="ECO:0000256" key="3">
    <source>
        <dbReference type="ARBA" id="ARBA00011823"/>
    </source>
</evidence>
<dbReference type="GO" id="GO:0006542">
    <property type="term" value="P:glutamine biosynthetic process"/>
    <property type="evidence" value="ECO:0007669"/>
    <property type="project" value="TreeGrafter"/>
</dbReference>
<dbReference type="GO" id="GO:0005524">
    <property type="term" value="F:ATP binding"/>
    <property type="evidence" value="ECO:0007669"/>
    <property type="project" value="UniProtKB-KW"/>
</dbReference>
<evidence type="ECO:0000313" key="11">
    <source>
        <dbReference type="EMBL" id="VAH52822.1"/>
    </source>
</evidence>
<dbReference type="PANTHER" id="PTHR20852:SF118">
    <property type="entry name" value="GLUTAMINE SYNTHETASE, CHLOROPLASTIC_MITOCHONDRIAL"/>
    <property type="match status" value="1"/>
</dbReference>
<name>A0A9R1RSU4_TRITD</name>
<evidence type="ECO:0000256" key="7">
    <source>
        <dbReference type="ARBA" id="ARBA00022741"/>
    </source>
</evidence>